<organism evidence="3 4">
    <name type="scientific">Candidatus Clostridium helianthi</name>
    <dbReference type="NCBI Taxonomy" id="3381660"/>
    <lineage>
        <taxon>Bacteria</taxon>
        <taxon>Bacillati</taxon>
        <taxon>Bacillota</taxon>
        <taxon>Clostridia</taxon>
        <taxon>Eubacteriales</taxon>
        <taxon>Clostridiaceae</taxon>
        <taxon>Clostridium</taxon>
    </lineage>
</organism>
<reference evidence="3 4" key="1">
    <citation type="submission" date="2024-11" db="EMBL/GenBank/DDBJ databases">
        <authorList>
            <person name="Heng Y.C."/>
            <person name="Lim A.C.H."/>
            <person name="Lee J.K.Y."/>
            <person name="Kittelmann S."/>
        </authorList>
    </citation>
    <scope>NUCLEOTIDE SEQUENCE [LARGE SCALE GENOMIC DNA]</scope>
    <source>
        <strain evidence="3 4">WILCCON 0112</strain>
    </source>
</reference>
<evidence type="ECO:0000313" key="3">
    <source>
        <dbReference type="EMBL" id="MFL0166202.1"/>
    </source>
</evidence>
<feature type="domain" description="CAAX prenyl protease 2/Lysostaphin resistance protein A-like" evidence="2">
    <location>
        <begin position="109"/>
        <end position="199"/>
    </location>
</feature>
<feature type="transmembrane region" description="Helical" evidence="1">
    <location>
        <begin position="63"/>
        <end position="91"/>
    </location>
</feature>
<dbReference type="Proteomes" id="UP001623600">
    <property type="component" value="Unassembled WGS sequence"/>
</dbReference>
<keyword evidence="4" id="KW-1185">Reference proteome</keyword>
<dbReference type="GO" id="GO:0016787">
    <property type="term" value="F:hydrolase activity"/>
    <property type="evidence" value="ECO:0007669"/>
    <property type="project" value="UniProtKB-KW"/>
</dbReference>
<dbReference type="Pfam" id="PF02517">
    <property type="entry name" value="Rce1-like"/>
    <property type="match status" value="1"/>
</dbReference>
<name>A0ABW8S7M4_9CLOT</name>
<proteinExistence type="predicted"/>
<feature type="transmembrane region" description="Helical" evidence="1">
    <location>
        <begin position="149"/>
        <end position="180"/>
    </location>
</feature>
<keyword evidence="1" id="KW-0472">Membrane</keyword>
<gene>
    <name evidence="3" type="ORF">ACJDTP_14095</name>
</gene>
<feature type="transmembrane region" description="Helical" evidence="1">
    <location>
        <begin position="10"/>
        <end position="28"/>
    </location>
</feature>
<dbReference type="RefSeq" id="WP_406761561.1">
    <property type="nucleotide sequence ID" value="NZ_JBJIAB010000017.1"/>
</dbReference>
<dbReference type="InterPro" id="IPR003675">
    <property type="entry name" value="Rce1/LyrA-like_dom"/>
</dbReference>
<feature type="transmembrane region" description="Helical" evidence="1">
    <location>
        <begin position="111"/>
        <end position="129"/>
    </location>
</feature>
<evidence type="ECO:0000256" key="1">
    <source>
        <dbReference type="SAM" id="Phobius"/>
    </source>
</evidence>
<comment type="caution">
    <text evidence="3">The sequence shown here is derived from an EMBL/GenBank/DDBJ whole genome shotgun (WGS) entry which is preliminary data.</text>
</comment>
<protein>
    <submittedName>
        <fullName evidence="3">CPBP family intramembrane glutamic endopeptidase</fullName>
        <ecNumber evidence="3">3.4.-.-</ecNumber>
    </submittedName>
</protein>
<keyword evidence="1" id="KW-0812">Transmembrane</keyword>
<evidence type="ECO:0000313" key="4">
    <source>
        <dbReference type="Proteomes" id="UP001623600"/>
    </source>
</evidence>
<evidence type="ECO:0000259" key="2">
    <source>
        <dbReference type="Pfam" id="PF02517"/>
    </source>
</evidence>
<dbReference type="EC" id="3.4.-.-" evidence="3"/>
<feature type="transmembrane region" description="Helical" evidence="1">
    <location>
        <begin position="186"/>
        <end position="207"/>
    </location>
</feature>
<keyword evidence="1" id="KW-1133">Transmembrane helix</keyword>
<keyword evidence="3" id="KW-0378">Hydrolase</keyword>
<dbReference type="EMBL" id="JBJIAB010000017">
    <property type="protein sequence ID" value="MFL0166202.1"/>
    <property type="molecule type" value="Genomic_DNA"/>
</dbReference>
<feature type="transmembrane region" description="Helical" evidence="1">
    <location>
        <begin position="34"/>
        <end position="51"/>
    </location>
</feature>
<accession>A0ABW8S7M4</accession>
<sequence length="209" mass="23860">MEKQESKNKVIIFSLIMSTVLWFVIFVLKPFNFWIEMGVSILSLVMVALFSEKNLISFRNIKLRHILIGIISAIILYFVFYAGNIVSGYLFPFKDAQIASVYSNRAQGNSLLIGALLLFIIGPGEEIYWRGFIQNNLAKKIGEDKGYIFATLLYAGVHIITLNFMLVVAALVCGIYWGWIYKKEKSLVPIIISHAIWDFTVFVLFPLMQ</sequence>